<dbReference type="EMBL" id="BBMT01000004">
    <property type="protein sequence ID" value="GAL34281.1"/>
    <property type="molecule type" value="Genomic_DNA"/>
</dbReference>
<evidence type="ECO:0000313" key="6">
    <source>
        <dbReference type="EMBL" id="GAL34281.1"/>
    </source>
</evidence>
<evidence type="ECO:0000313" key="7">
    <source>
        <dbReference type="Proteomes" id="UP000029224"/>
    </source>
</evidence>
<dbReference type="PROSITE" id="PS50111">
    <property type="entry name" value="CHEMOTAXIS_TRANSDUC_2"/>
    <property type="match status" value="1"/>
</dbReference>
<reference evidence="6 7" key="1">
    <citation type="submission" date="2014-09" db="EMBL/GenBank/DDBJ databases">
        <title>Vibrio maritimus JCM 19240. (C210) whole genome shotgun sequence.</title>
        <authorList>
            <person name="Sawabe T."/>
            <person name="Meirelles P."/>
            <person name="Nakanishi M."/>
            <person name="Sayaka M."/>
            <person name="Hattori M."/>
            <person name="Ohkuma M."/>
        </authorList>
    </citation>
    <scope>NUCLEOTIDE SEQUENCE [LARGE SCALE GENOMIC DNA]</scope>
    <source>
        <strain evidence="6 7">JCM 19240</strain>
    </source>
</reference>
<dbReference type="Proteomes" id="UP000029224">
    <property type="component" value="Unassembled WGS sequence"/>
</dbReference>
<dbReference type="PANTHER" id="PTHR32089">
    <property type="entry name" value="METHYL-ACCEPTING CHEMOTAXIS PROTEIN MCPB"/>
    <property type="match status" value="1"/>
</dbReference>
<dbReference type="GO" id="GO:0007165">
    <property type="term" value="P:signal transduction"/>
    <property type="evidence" value="ECO:0007669"/>
    <property type="project" value="UniProtKB-KW"/>
</dbReference>
<dbReference type="PANTHER" id="PTHR32089:SF112">
    <property type="entry name" value="LYSOZYME-LIKE PROTEIN-RELATED"/>
    <property type="match status" value="1"/>
</dbReference>
<keyword evidence="2 4" id="KW-0807">Transducer</keyword>
<evidence type="ECO:0000259" key="5">
    <source>
        <dbReference type="PROSITE" id="PS50111"/>
    </source>
</evidence>
<dbReference type="GO" id="GO:0016020">
    <property type="term" value="C:membrane"/>
    <property type="evidence" value="ECO:0007669"/>
    <property type="project" value="UniProtKB-SubCell"/>
</dbReference>
<organism evidence="6 7">
    <name type="scientific">Vibrio maritimus</name>
    <dbReference type="NCBI Taxonomy" id="990268"/>
    <lineage>
        <taxon>Bacteria</taxon>
        <taxon>Pseudomonadati</taxon>
        <taxon>Pseudomonadota</taxon>
        <taxon>Gammaproteobacteria</taxon>
        <taxon>Vibrionales</taxon>
        <taxon>Vibrionaceae</taxon>
        <taxon>Vibrio</taxon>
    </lineage>
</organism>
<reference evidence="6 7" key="2">
    <citation type="submission" date="2014-09" db="EMBL/GenBank/DDBJ databases">
        <authorList>
            <consortium name="NBRP consortium"/>
            <person name="Sawabe T."/>
            <person name="Meirelles P."/>
            <person name="Nakanishi M."/>
            <person name="Sayaka M."/>
            <person name="Hattori M."/>
            <person name="Ohkuma M."/>
        </authorList>
    </citation>
    <scope>NUCLEOTIDE SEQUENCE [LARGE SCALE GENOMIC DNA]</scope>
    <source>
        <strain evidence="6 7">JCM 19240</strain>
    </source>
</reference>
<evidence type="ECO:0000256" key="2">
    <source>
        <dbReference type="ARBA" id="ARBA00023224"/>
    </source>
</evidence>
<evidence type="ECO:0000256" key="1">
    <source>
        <dbReference type="ARBA" id="ARBA00004370"/>
    </source>
</evidence>
<dbReference type="SMART" id="SM00283">
    <property type="entry name" value="MA"/>
    <property type="match status" value="1"/>
</dbReference>
<comment type="caution">
    <text evidence="6">The sequence shown here is derived from an EMBL/GenBank/DDBJ whole genome shotgun (WGS) entry which is preliminary data.</text>
</comment>
<dbReference type="GO" id="GO:0004888">
    <property type="term" value="F:transmembrane signaling receptor activity"/>
    <property type="evidence" value="ECO:0007669"/>
    <property type="project" value="InterPro"/>
</dbReference>
<name>A0A090T2T3_9VIBR</name>
<dbReference type="InterPro" id="IPR004090">
    <property type="entry name" value="Chemotax_Me-accpt_rcpt"/>
</dbReference>
<comment type="similarity">
    <text evidence="3">Belongs to the methyl-accepting chemotaxis (MCP) protein family.</text>
</comment>
<keyword evidence="7" id="KW-1185">Reference proteome</keyword>
<evidence type="ECO:0000256" key="3">
    <source>
        <dbReference type="ARBA" id="ARBA00029447"/>
    </source>
</evidence>
<dbReference type="PRINTS" id="PR00260">
    <property type="entry name" value="CHEMTRNSDUCR"/>
</dbReference>
<sequence>MFASREVNNVSESMFRCSQRLSKSSEDTSDSISQLIDLSEQQVGEIRSANNNAREMHVLMTESVERAHQEYETARSSADNIKEIVQSSSASVNDVNNEMEKISDIVTLITDITAQTNLLALNAAIEAARAGEHGRGFSVVADEVRTLADRTATAAKDIGDLMEQLRLQSEKAVNTMRAGIENVESNAYLADTSKQNEHLQQSVNSLFAAITGLAEMSNTNSQTAEHAAESTSSLQYQSKQLARRTSLMQNSISRLDQLVGRFEV</sequence>
<protein>
    <submittedName>
        <fullName evidence="6">N-acetylglucosamine regulated methyl-accepting chemotaxis protein</fullName>
    </submittedName>
</protein>
<dbReference type="Pfam" id="PF00015">
    <property type="entry name" value="MCPsignal"/>
    <property type="match status" value="1"/>
</dbReference>
<gene>
    <name evidence="6" type="ORF">JCM19240_1189</name>
</gene>
<comment type="subcellular location">
    <subcellularLocation>
        <location evidence="1">Membrane</location>
    </subcellularLocation>
</comment>
<dbReference type="Gene3D" id="1.10.287.950">
    <property type="entry name" value="Methyl-accepting chemotaxis protein"/>
    <property type="match status" value="1"/>
</dbReference>
<evidence type="ECO:0000256" key="4">
    <source>
        <dbReference type="PROSITE-ProRule" id="PRU00284"/>
    </source>
</evidence>
<dbReference type="GO" id="GO:0006935">
    <property type="term" value="P:chemotaxis"/>
    <property type="evidence" value="ECO:0007669"/>
    <property type="project" value="InterPro"/>
</dbReference>
<proteinExistence type="inferred from homology"/>
<dbReference type="InterPro" id="IPR004089">
    <property type="entry name" value="MCPsignal_dom"/>
</dbReference>
<dbReference type="AlphaFoldDB" id="A0A090T2T3"/>
<dbReference type="SUPFAM" id="SSF58104">
    <property type="entry name" value="Methyl-accepting chemotaxis protein (MCP) signaling domain"/>
    <property type="match status" value="1"/>
</dbReference>
<feature type="domain" description="Methyl-accepting transducer" evidence="5">
    <location>
        <begin position="3"/>
        <end position="235"/>
    </location>
</feature>
<accession>A0A090T2T3</accession>